<dbReference type="STRING" id="1797457.A2160_01950"/>
<protein>
    <recommendedName>
        <fullName evidence="6">Large ribosomal subunit protein bL9</fullName>
    </recommendedName>
    <alternativeName>
        <fullName evidence="7">50S ribosomal protein L9</fullName>
    </alternativeName>
</protein>
<comment type="caution">
    <text evidence="10">The sequence shown here is derived from an EMBL/GenBank/DDBJ whole genome shotgun (WGS) entry which is preliminary data.</text>
</comment>
<evidence type="ECO:0000256" key="1">
    <source>
        <dbReference type="ARBA" id="ARBA00010605"/>
    </source>
</evidence>
<dbReference type="EMBL" id="MEZK01000007">
    <property type="protein sequence ID" value="OGD63607.1"/>
    <property type="molecule type" value="Genomic_DNA"/>
</dbReference>
<dbReference type="GO" id="GO:0005840">
    <property type="term" value="C:ribosome"/>
    <property type="evidence" value="ECO:0007669"/>
    <property type="project" value="UniProtKB-KW"/>
</dbReference>
<dbReference type="GO" id="GO:0019843">
    <property type="term" value="F:rRNA binding"/>
    <property type="evidence" value="ECO:0007669"/>
    <property type="project" value="UniProtKB-KW"/>
</dbReference>
<dbReference type="GO" id="GO:0006412">
    <property type="term" value="P:translation"/>
    <property type="evidence" value="ECO:0007669"/>
    <property type="project" value="InterPro"/>
</dbReference>
<dbReference type="GO" id="GO:1990904">
    <property type="term" value="C:ribonucleoprotein complex"/>
    <property type="evidence" value="ECO:0007669"/>
    <property type="project" value="UniProtKB-KW"/>
</dbReference>
<dbReference type="SUPFAM" id="SSF55653">
    <property type="entry name" value="Ribosomal protein L9 C-domain"/>
    <property type="match status" value="1"/>
</dbReference>
<keyword evidence="5" id="KW-0687">Ribonucleoprotein</keyword>
<evidence type="ECO:0000256" key="3">
    <source>
        <dbReference type="ARBA" id="ARBA00022884"/>
    </source>
</evidence>
<dbReference type="InterPro" id="IPR020594">
    <property type="entry name" value="Ribosomal_bL9_bac/chp"/>
</dbReference>
<keyword evidence="3" id="KW-0694">RNA-binding</keyword>
<dbReference type="Proteomes" id="UP000177006">
    <property type="component" value="Unassembled WGS sequence"/>
</dbReference>
<feature type="domain" description="Ribosomal protein L9" evidence="8">
    <location>
        <begin position="16"/>
        <end position="44"/>
    </location>
</feature>
<dbReference type="GO" id="GO:0003735">
    <property type="term" value="F:structural constituent of ribosome"/>
    <property type="evidence" value="ECO:0007669"/>
    <property type="project" value="InterPro"/>
</dbReference>
<sequence>MSTVLKVIYKDTHQAKEVKSGFALNYLFPKGLAVPASAEALAEMGRMAAKKSEMEKKENELAAKLAQELTKEPLIIKAKVKKGKKLFGSVTKVQIKKEIGKRFSPKVDLAKIEVLLAEPLKEIGTHEVGLKIGKTRAKLRVKVME</sequence>
<evidence type="ECO:0000256" key="5">
    <source>
        <dbReference type="ARBA" id="ARBA00023274"/>
    </source>
</evidence>
<dbReference type="InterPro" id="IPR020070">
    <property type="entry name" value="Ribosomal_bL9_N"/>
</dbReference>
<dbReference type="AlphaFoldDB" id="A0A1F5E875"/>
<evidence type="ECO:0000256" key="6">
    <source>
        <dbReference type="ARBA" id="ARBA00035292"/>
    </source>
</evidence>
<dbReference type="InterPro" id="IPR020069">
    <property type="entry name" value="Ribosomal_bL9_C"/>
</dbReference>
<evidence type="ECO:0000256" key="4">
    <source>
        <dbReference type="ARBA" id="ARBA00022980"/>
    </source>
</evidence>
<dbReference type="Pfam" id="PF03948">
    <property type="entry name" value="Ribosomal_L9_C"/>
    <property type="match status" value="1"/>
</dbReference>
<name>A0A1F5E875_9BACT</name>
<feature type="non-terminal residue" evidence="10">
    <location>
        <position position="145"/>
    </location>
</feature>
<dbReference type="NCBIfam" id="TIGR00158">
    <property type="entry name" value="L9"/>
    <property type="match status" value="1"/>
</dbReference>
<dbReference type="InterPro" id="IPR000244">
    <property type="entry name" value="Ribosomal_bL9"/>
</dbReference>
<evidence type="ECO:0000256" key="7">
    <source>
        <dbReference type="ARBA" id="ARBA00035456"/>
    </source>
</evidence>
<proteinExistence type="inferred from homology"/>
<organism evidence="10 11">
    <name type="scientific">Candidatus Beckwithbacteria bacterium RBG_13_42_9</name>
    <dbReference type="NCBI Taxonomy" id="1797457"/>
    <lineage>
        <taxon>Bacteria</taxon>
        <taxon>Candidatus Beckwithiibacteriota</taxon>
    </lineage>
</organism>
<dbReference type="InterPro" id="IPR036791">
    <property type="entry name" value="Ribosomal_bL9_C_sf"/>
</dbReference>
<evidence type="ECO:0000313" key="10">
    <source>
        <dbReference type="EMBL" id="OGD63607.1"/>
    </source>
</evidence>
<comment type="similarity">
    <text evidence="1">Belongs to the bacterial ribosomal protein bL9 family.</text>
</comment>
<keyword evidence="4 10" id="KW-0689">Ribosomal protein</keyword>
<reference evidence="10 11" key="1">
    <citation type="journal article" date="2016" name="Nat. Commun.">
        <title>Thousands of microbial genomes shed light on interconnected biogeochemical processes in an aquifer system.</title>
        <authorList>
            <person name="Anantharaman K."/>
            <person name="Brown C.T."/>
            <person name="Hug L.A."/>
            <person name="Sharon I."/>
            <person name="Castelle C.J."/>
            <person name="Probst A.J."/>
            <person name="Thomas B.C."/>
            <person name="Singh A."/>
            <person name="Wilkins M.J."/>
            <person name="Karaoz U."/>
            <person name="Brodie E.L."/>
            <person name="Williams K.H."/>
            <person name="Hubbard S.S."/>
            <person name="Banfield J.F."/>
        </authorList>
    </citation>
    <scope>NUCLEOTIDE SEQUENCE [LARGE SCALE GENOMIC DNA]</scope>
</reference>
<accession>A0A1F5E875</accession>
<dbReference type="Gene3D" id="3.10.430.100">
    <property type="entry name" value="Ribosomal protein L9, C-terminal domain"/>
    <property type="match status" value="1"/>
</dbReference>
<gene>
    <name evidence="10" type="ORF">A2160_01950</name>
</gene>
<dbReference type="InterPro" id="IPR009027">
    <property type="entry name" value="Ribosomal_bL9/RNase_H1_N"/>
</dbReference>
<evidence type="ECO:0000259" key="8">
    <source>
        <dbReference type="Pfam" id="PF01281"/>
    </source>
</evidence>
<evidence type="ECO:0000259" key="9">
    <source>
        <dbReference type="Pfam" id="PF03948"/>
    </source>
</evidence>
<feature type="domain" description="Large ribosomal subunit protein bL9 C-terminal" evidence="9">
    <location>
        <begin position="62"/>
        <end position="144"/>
    </location>
</feature>
<dbReference type="InterPro" id="IPR036935">
    <property type="entry name" value="Ribosomal_bL9_N_sf"/>
</dbReference>
<keyword evidence="2" id="KW-0699">rRNA-binding</keyword>
<evidence type="ECO:0000313" key="11">
    <source>
        <dbReference type="Proteomes" id="UP000177006"/>
    </source>
</evidence>
<dbReference type="Pfam" id="PF01281">
    <property type="entry name" value="Ribosomal_L9_N"/>
    <property type="match status" value="1"/>
</dbReference>
<dbReference type="PANTHER" id="PTHR21368">
    <property type="entry name" value="50S RIBOSOMAL PROTEIN L9"/>
    <property type="match status" value="1"/>
</dbReference>
<evidence type="ECO:0000256" key="2">
    <source>
        <dbReference type="ARBA" id="ARBA00022730"/>
    </source>
</evidence>
<dbReference type="SUPFAM" id="SSF55658">
    <property type="entry name" value="L9 N-domain-like"/>
    <property type="match status" value="1"/>
</dbReference>
<dbReference type="Gene3D" id="3.40.5.10">
    <property type="entry name" value="Ribosomal protein L9, N-terminal domain"/>
    <property type="match status" value="1"/>
</dbReference>